<dbReference type="STRING" id="653733.Selin_2039"/>
<accession>E6W2T4</accession>
<keyword evidence="3" id="KW-1185">Reference proteome</keyword>
<keyword evidence="2" id="KW-0472">Membrane</keyword>
<keyword evidence="1" id="KW-0732">Signal</keyword>
<protein>
    <submittedName>
        <fullName evidence="2">Nickel transport complex, NikM subunit, transmembrane</fullName>
    </submittedName>
</protein>
<name>E6W2T4_DESIS</name>
<organism evidence="2 3">
    <name type="scientific">Desulfurispirillum indicum (strain ATCC BAA-1389 / DSM 22839 / S5)</name>
    <dbReference type="NCBI Taxonomy" id="653733"/>
    <lineage>
        <taxon>Bacteria</taxon>
        <taxon>Pseudomonadati</taxon>
        <taxon>Chrysiogenota</taxon>
        <taxon>Chrysiogenia</taxon>
        <taxon>Chrysiogenales</taxon>
        <taxon>Chrysiogenaceae</taxon>
        <taxon>Desulfurispirillum</taxon>
    </lineage>
</organism>
<keyword evidence="2" id="KW-0812">Transmembrane</keyword>
<feature type="chain" id="PRO_5003214199" evidence="1">
    <location>
        <begin position="25"/>
        <end position="247"/>
    </location>
</feature>
<dbReference type="InterPro" id="IPR019613">
    <property type="entry name" value="DUF4198"/>
</dbReference>
<dbReference type="KEGG" id="din:Selin_2039"/>
<dbReference type="AlphaFoldDB" id="E6W2T4"/>
<dbReference type="eggNOG" id="COG5266">
    <property type="taxonomic scope" value="Bacteria"/>
</dbReference>
<dbReference type="HOGENOM" id="CLU_1110200_0_0_0"/>
<proteinExistence type="predicted"/>
<evidence type="ECO:0000313" key="2">
    <source>
        <dbReference type="EMBL" id="ADU66759.1"/>
    </source>
</evidence>
<evidence type="ECO:0000313" key="3">
    <source>
        <dbReference type="Proteomes" id="UP000002572"/>
    </source>
</evidence>
<sequence>MKQKLLHLGFLITLLTSLVSSATAHCTWVEAPASVETGQEAAITLFWADPEEPVEKRDSPELTLRIQQPDGQVLPVNTDHKGTFQQAQWEFSQQGVHTLLATREPARHRMSQYRDFGKTLLLAGPASEAPAPAGLELEITPLELPAPGVTEVPLQIHYFGKPLAGAELKIITQVDRTKGTYQSLHDDKQYQSATSDQQGRVTVTLDPSRNTIIKVRHSVGAAEVDGDHGRWVRTIIFRSTLSIAEMR</sequence>
<evidence type="ECO:0000256" key="1">
    <source>
        <dbReference type="SAM" id="SignalP"/>
    </source>
</evidence>
<reference evidence="2 3" key="1">
    <citation type="submission" date="2010-12" db="EMBL/GenBank/DDBJ databases">
        <title>Complete sequence of Desulfurispirillum indicum S5.</title>
        <authorList>
            <consortium name="US DOE Joint Genome Institute"/>
            <person name="Lucas S."/>
            <person name="Copeland A."/>
            <person name="Lapidus A."/>
            <person name="Cheng J.-F."/>
            <person name="Goodwin L."/>
            <person name="Pitluck S."/>
            <person name="Chertkov O."/>
            <person name="Held B."/>
            <person name="Detter J.C."/>
            <person name="Han C."/>
            <person name="Tapia R."/>
            <person name="Land M."/>
            <person name="Hauser L."/>
            <person name="Kyrpides N."/>
            <person name="Ivanova N."/>
            <person name="Mikhailova N."/>
            <person name="Haggblom M."/>
            <person name="Rauschenbach I."/>
            <person name="Bini E."/>
            <person name="Woyke T."/>
        </authorList>
    </citation>
    <scope>NUCLEOTIDE SEQUENCE [LARGE SCALE GENOMIC DNA]</scope>
    <source>
        <strain evidence="3">ATCC BAA-1389 / DSM 22839 / S5</strain>
    </source>
</reference>
<dbReference type="RefSeq" id="WP_013506639.1">
    <property type="nucleotide sequence ID" value="NC_014836.1"/>
</dbReference>
<feature type="signal peptide" evidence="1">
    <location>
        <begin position="1"/>
        <end position="24"/>
    </location>
</feature>
<gene>
    <name evidence="2" type="ordered locus">Selin_2039</name>
</gene>
<dbReference type="Proteomes" id="UP000002572">
    <property type="component" value="Chromosome"/>
</dbReference>
<dbReference type="EMBL" id="CP002432">
    <property type="protein sequence ID" value="ADU66759.1"/>
    <property type="molecule type" value="Genomic_DNA"/>
</dbReference>
<dbReference type="Pfam" id="PF10670">
    <property type="entry name" value="DUF4198"/>
    <property type="match status" value="1"/>
</dbReference>
<dbReference type="InParanoid" id="E6W2T4"/>
<dbReference type="OrthoDB" id="1805637at2"/>